<evidence type="ECO:0000313" key="6">
    <source>
        <dbReference type="Proteomes" id="UP000239209"/>
    </source>
</evidence>
<dbReference type="SMART" id="SM00560">
    <property type="entry name" value="LamGL"/>
    <property type="match status" value="2"/>
</dbReference>
<dbReference type="Proteomes" id="UP000239209">
    <property type="component" value="Unassembled WGS sequence"/>
</dbReference>
<dbReference type="InterPro" id="IPR013320">
    <property type="entry name" value="ConA-like_dom_sf"/>
</dbReference>
<evidence type="ECO:0000259" key="4">
    <source>
        <dbReference type="SMART" id="SM00560"/>
    </source>
</evidence>
<feature type="region of interest" description="Disordered" evidence="3">
    <location>
        <begin position="99"/>
        <end position="121"/>
    </location>
</feature>
<keyword evidence="5" id="KW-0430">Lectin</keyword>
<dbReference type="PANTHER" id="PTHR46943">
    <property type="entry name" value="PENTRAXIN-RELATED PROTEIN PTX3"/>
    <property type="match status" value="1"/>
</dbReference>
<dbReference type="GO" id="GO:0030246">
    <property type="term" value="F:carbohydrate binding"/>
    <property type="evidence" value="ECO:0007669"/>
    <property type="project" value="UniProtKB-KW"/>
</dbReference>
<dbReference type="InterPro" id="IPR042837">
    <property type="entry name" value="PTX3"/>
</dbReference>
<dbReference type="OrthoDB" id="176279at2"/>
<evidence type="ECO:0000256" key="3">
    <source>
        <dbReference type="SAM" id="MobiDB-lite"/>
    </source>
</evidence>
<keyword evidence="1" id="KW-0732">Signal</keyword>
<dbReference type="GO" id="GO:0006955">
    <property type="term" value="P:immune response"/>
    <property type="evidence" value="ECO:0007669"/>
    <property type="project" value="InterPro"/>
</dbReference>
<protein>
    <submittedName>
        <fullName evidence="5">Concanavalin A-like lectin/glucanase superfamily protein</fullName>
    </submittedName>
</protein>
<dbReference type="InterPro" id="IPR006558">
    <property type="entry name" value="LamG-like"/>
</dbReference>
<evidence type="ECO:0000256" key="1">
    <source>
        <dbReference type="ARBA" id="ARBA00022729"/>
    </source>
</evidence>
<dbReference type="Pfam" id="PF13385">
    <property type="entry name" value="Laminin_G_3"/>
    <property type="match status" value="2"/>
</dbReference>
<dbReference type="RefSeq" id="WP_106127691.1">
    <property type="nucleotide sequence ID" value="NZ_PVZG01000008.1"/>
</dbReference>
<feature type="domain" description="LamG-like jellyroll fold" evidence="4">
    <location>
        <begin position="572"/>
        <end position="719"/>
    </location>
</feature>
<evidence type="ECO:0000313" key="5">
    <source>
        <dbReference type="EMBL" id="PRY28231.1"/>
    </source>
</evidence>
<dbReference type="SUPFAM" id="SSF49899">
    <property type="entry name" value="Concanavalin A-like lectins/glucanases"/>
    <property type="match status" value="2"/>
</dbReference>
<dbReference type="Gene3D" id="2.60.120.200">
    <property type="match status" value="2"/>
</dbReference>
<keyword evidence="2" id="KW-1015">Disulfide bond</keyword>
<dbReference type="EMBL" id="PVZG01000008">
    <property type="protein sequence ID" value="PRY28231.1"/>
    <property type="molecule type" value="Genomic_DNA"/>
</dbReference>
<organism evidence="5 6">
    <name type="scientific">Pseudosporangium ferrugineum</name>
    <dbReference type="NCBI Taxonomy" id="439699"/>
    <lineage>
        <taxon>Bacteria</taxon>
        <taxon>Bacillati</taxon>
        <taxon>Actinomycetota</taxon>
        <taxon>Actinomycetes</taxon>
        <taxon>Micromonosporales</taxon>
        <taxon>Micromonosporaceae</taxon>
        <taxon>Pseudosporangium</taxon>
    </lineage>
</organism>
<dbReference type="PANTHER" id="PTHR46943:SF1">
    <property type="entry name" value="PENTRAXIN-RELATED PROTEIN PTX3"/>
    <property type="match status" value="1"/>
</dbReference>
<feature type="compositionally biased region" description="Polar residues" evidence="3">
    <location>
        <begin position="28"/>
        <end position="45"/>
    </location>
</feature>
<accession>A0A2T0S462</accession>
<proteinExistence type="predicted"/>
<evidence type="ECO:0000256" key="2">
    <source>
        <dbReference type="ARBA" id="ARBA00023157"/>
    </source>
</evidence>
<name>A0A2T0S462_9ACTN</name>
<sequence>MTFGLRAGDEGDETAWKRFCGNGQLETKYNQAPNVPSTAKLTSSPGGKCRGGSTRPVVPEAPTFYMYVSDPDHSSEHKQEVLAEVRFTWRTASGSTSTKTVRTAAKAGDGKTRLQTTPTGLPQNTVISWQVRAQDQDEWYSDWSSPACEYVLDTKAPPAADVDSAEFLPLEKGETTGACAEDDKIREYAGLYSTFTFDSSGTDTTRYRYGLDEDPVHELIPRKADGSVNPGGPVTVRLMPDVAGEHVVNVVAYDAAGNNTESNCRFTVATRKGAGEWLLSEPAGATQAADTGGNHPLDIRPGVTLGVPGPGCAAALGECTRDRAARFAGAPEAYLTSRTTALVDTSNSFAVAAWVRLTEAGQDRTAVSQDGTGEYGFMLGYDSSTKRWLFEVPVNDVNTLGLWTSRSDTEARLGEWTHLVGVFDEETHSLQLIVNGVGQKPVQNRTPWKSRGAVQIGRLIDKGGYRDPWIGDLSDVSVYDRVMPPREAAMLAKLRPVRLGYWPLTAAPSNRSAEFDGNTARDLILEGGARINAPDLEADPFADAALVGAGELVLDGVDDRARTNAPVVPMSGSFTVSARVRLATSGCGTDMSVISQAASKTSGFRIRCSAQDQWELVVPHVDVPAPASGETTTVVETSRYPDDSQDGQHLALVYNAFTKELWFYVDGRLAQVEPAQPATVVNAGGALQIGRALVGGAYGEYFAGTIDDVRVYSGIADPATVALMAQRQEQPQL</sequence>
<comment type="caution">
    <text evidence="5">The sequence shown here is derived from an EMBL/GenBank/DDBJ whole genome shotgun (WGS) entry which is preliminary data.</text>
</comment>
<feature type="domain" description="LamG-like jellyroll fold" evidence="4">
    <location>
        <begin position="347"/>
        <end position="486"/>
    </location>
</feature>
<dbReference type="AlphaFoldDB" id="A0A2T0S462"/>
<reference evidence="5 6" key="1">
    <citation type="submission" date="2018-03" db="EMBL/GenBank/DDBJ databases">
        <title>Genomic Encyclopedia of Archaeal and Bacterial Type Strains, Phase II (KMG-II): from individual species to whole genera.</title>
        <authorList>
            <person name="Goeker M."/>
        </authorList>
    </citation>
    <scope>NUCLEOTIDE SEQUENCE [LARGE SCALE GENOMIC DNA]</scope>
    <source>
        <strain evidence="5 6">DSM 45348</strain>
    </source>
</reference>
<gene>
    <name evidence="5" type="ORF">CLV70_10823</name>
</gene>
<keyword evidence="6" id="KW-1185">Reference proteome</keyword>
<feature type="region of interest" description="Disordered" evidence="3">
    <location>
        <begin position="28"/>
        <end position="55"/>
    </location>
</feature>